<evidence type="ECO:0000313" key="1">
    <source>
        <dbReference type="Proteomes" id="UP000887576"/>
    </source>
</evidence>
<sequence>LLNQNDHSCEKQYLELLERLPRSVIFREFLIINGGFKTEKKDAPPKWLIESISSRLTNYLLQKNGLFHLFLAFDDLGGDSFWQNSVALSSVAKLLSTKPKQSESYPKYLNFIFGEFLEIMKDNKFGTKISLLFALTITQLYSIDPLLVEIQLVDKLIPMDELLLE</sequence>
<reference evidence="2" key="1">
    <citation type="submission" date="2022-11" db="UniProtKB">
        <authorList>
            <consortium name="WormBaseParasite"/>
        </authorList>
    </citation>
    <scope>IDENTIFICATION</scope>
</reference>
<organism evidence="1 2">
    <name type="scientific">Panagrolaimus sp. JU765</name>
    <dbReference type="NCBI Taxonomy" id="591449"/>
    <lineage>
        <taxon>Eukaryota</taxon>
        <taxon>Metazoa</taxon>
        <taxon>Ecdysozoa</taxon>
        <taxon>Nematoda</taxon>
        <taxon>Chromadorea</taxon>
        <taxon>Rhabditida</taxon>
        <taxon>Tylenchina</taxon>
        <taxon>Panagrolaimomorpha</taxon>
        <taxon>Panagrolaimoidea</taxon>
        <taxon>Panagrolaimidae</taxon>
        <taxon>Panagrolaimus</taxon>
    </lineage>
</organism>
<proteinExistence type="predicted"/>
<evidence type="ECO:0000313" key="2">
    <source>
        <dbReference type="WBParaSite" id="JU765_v2.g11873.t1"/>
    </source>
</evidence>
<accession>A0AC34Q175</accession>
<protein>
    <submittedName>
        <fullName evidence="2">Uncharacterized protein</fullName>
    </submittedName>
</protein>
<dbReference type="Proteomes" id="UP000887576">
    <property type="component" value="Unplaced"/>
</dbReference>
<dbReference type="WBParaSite" id="JU765_v2.g11873.t1">
    <property type="protein sequence ID" value="JU765_v2.g11873.t1"/>
    <property type="gene ID" value="JU765_v2.g11873"/>
</dbReference>
<name>A0AC34Q175_9BILA</name>